<accession>A0A3Q0FXB0</accession>
<feature type="transmembrane region" description="Helical" evidence="5">
    <location>
        <begin position="226"/>
        <end position="246"/>
    </location>
</feature>
<dbReference type="KEGG" id="asn:102371708"/>
<evidence type="ECO:0000256" key="1">
    <source>
        <dbReference type="ARBA" id="ARBA00004370"/>
    </source>
</evidence>
<sequence length="266" mass="28707">MQRGLHATLVLVLVLAQPPGTSPGTMSCPPVRLNGILGESVVLPHNAAPGFKRITWFPPNRLHDASGTAVPLAVIMPRRPGELPHISVPDQRYRGKVRLFDQNYSLEVSALTMQDAGKYGLTENRVGIDIYDCSYLLNLYARLPEPEISTRLTREVDGTCNVTFTCHAGEPDPHTTYTWAHPGGGAVVTPGKSLFMQHQPGDEDSPVTCTATNPVSNSSATASPKGLILLGVLAVLVPGILAVHMLTRRKPRHAHHEESTSGRGPR</sequence>
<feature type="chain" id="PRO_5017947932" evidence="6">
    <location>
        <begin position="24"/>
        <end position="266"/>
    </location>
</feature>
<dbReference type="SUPFAM" id="SSF48726">
    <property type="entry name" value="Immunoglobulin"/>
    <property type="match status" value="2"/>
</dbReference>
<dbReference type="PANTHER" id="PTHR12080:SF18">
    <property type="entry name" value="SLAM FAMILY MEMBER 9"/>
    <property type="match status" value="1"/>
</dbReference>
<dbReference type="Gene3D" id="2.60.40.10">
    <property type="entry name" value="Immunoglobulins"/>
    <property type="match status" value="2"/>
</dbReference>
<keyword evidence="5" id="KW-1133">Transmembrane helix</keyword>
<dbReference type="PROSITE" id="PS50835">
    <property type="entry name" value="IG_LIKE"/>
    <property type="match status" value="1"/>
</dbReference>
<dbReference type="InParanoid" id="A0A3Q0FXB0"/>
<dbReference type="PROSITE" id="PS51257">
    <property type="entry name" value="PROKAR_LIPOPROTEIN"/>
    <property type="match status" value="1"/>
</dbReference>
<dbReference type="AlphaFoldDB" id="A0A3Q0FXB0"/>
<dbReference type="InterPro" id="IPR013783">
    <property type="entry name" value="Ig-like_fold"/>
</dbReference>
<keyword evidence="5" id="KW-0812">Transmembrane</keyword>
<dbReference type="GeneID" id="102371708"/>
<dbReference type="PANTHER" id="PTHR12080">
    <property type="entry name" value="SIGNALING LYMPHOCYTIC ACTIVATION MOLECULE"/>
    <property type="match status" value="1"/>
</dbReference>
<protein>
    <submittedName>
        <fullName evidence="9">SLAM family member 5-like</fullName>
    </submittedName>
</protein>
<evidence type="ECO:0000256" key="6">
    <source>
        <dbReference type="SAM" id="SignalP"/>
    </source>
</evidence>
<dbReference type="STRING" id="38654.A0A3Q0FXB0"/>
<name>A0A3Q0FXB0_ALLSI</name>
<keyword evidence="4" id="KW-0325">Glycoprotein</keyword>
<evidence type="ECO:0000259" key="7">
    <source>
        <dbReference type="PROSITE" id="PS50835"/>
    </source>
</evidence>
<evidence type="ECO:0000313" key="8">
    <source>
        <dbReference type="Proteomes" id="UP000189705"/>
    </source>
</evidence>
<evidence type="ECO:0000256" key="2">
    <source>
        <dbReference type="ARBA" id="ARBA00022729"/>
    </source>
</evidence>
<dbReference type="InterPro" id="IPR036179">
    <property type="entry name" value="Ig-like_dom_sf"/>
</dbReference>
<comment type="subcellular location">
    <subcellularLocation>
        <location evidence="1">Membrane</location>
    </subcellularLocation>
</comment>
<evidence type="ECO:0000256" key="4">
    <source>
        <dbReference type="ARBA" id="ARBA00023180"/>
    </source>
</evidence>
<gene>
    <name evidence="9" type="primary">LOC102371708</name>
</gene>
<keyword evidence="3 5" id="KW-0472">Membrane</keyword>
<dbReference type="GO" id="GO:0042110">
    <property type="term" value="P:T cell activation"/>
    <property type="evidence" value="ECO:0007669"/>
    <property type="project" value="TreeGrafter"/>
</dbReference>
<dbReference type="InterPro" id="IPR015631">
    <property type="entry name" value="CD2/SLAM_rcpt"/>
</dbReference>
<feature type="domain" description="Ig-like" evidence="7">
    <location>
        <begin position="146"/>
        <end position="223"/>
    </location>
</feature>
<reference evidence="9" key="1">
    <citation type="submission" date="2025-08" db="UniProtKB">
        <authorList>
            <consortium name="RefSeq"/>
        </authorList>
    </citation>
    <scope>IDENTIFICATION</scope>
</reference>
<evidence type="ECO:0000256" key="5">
    <source>
        <dbReference type="SAM" id="Phobius"/>
    </source>
</evidence>
<keyword evidence="8" id="KW-1185">Reference proteome</keyword>
<organism evidence="8 9">
    <name type="scientific">Alligator sinensis</name>
    <name type="common">Chinese alligator</name>
    <dbReference type="NCBI Taxonomy" id="38654"/>
    <lineage>
        <taxon>Eukaryota</taxon>
        <taxon>Metazoa</taxon>
        <taxon>Chordata</taxon>
        <taxon>Craniata</taxon>
        <taxon>Vertebrata</taxon>
        <taxon>Euteleostomi</taxon>
        <taxon>Archelosauria</taxon>
        <taxon>Archosauria</taxon>
        <taxon>Crocodylia</taxon>
        <taxon>Alligatoridae</taxon>
        <taxon>Alligatorinae</taxon>
        <taxon>Alligator</taxon>
    </lineage>
</organism>
<dbReference type="GO" id="GO:0009897">
    <property type="term" value="C:external side of plasma membrane"/>
    <property type="evidence" value="ECO:0007669"/>
    <property type="project" value="TreeGrafter"/>
</dbReference>
<dbReference type="Proteomes" id="UP000189705">
    <property type="component" value="Unplaced"/>
</dbReference>
<evidence type="ECO:0000256" key="3">
    <source>
        <dbReference type="ARBA" id="ARBA00023136"/>
    </source>
</evidence>
<evidence type="ECO:0000313" key="9">
    <source>
        <dbReference type="RefSeq" id="XP_025050383.1"/>
    </source>
</evidence>
<dbReference type="InterPro" id="IPR007110">
    <property type="entry name" value="Ig-like_dom"/>
</dbReference>
<keyword evidence="2 6" id="KW-0732">Signal</keyword>
<feature type="signal peptide" evidence="6">
    <location>
        <begin position="1"/>
        <end position="23"/>
    </location>
</feature>
<dbReference type="RefSeq" id="XP_025050383.1">
    <property type="nucleotide sequence ID" value="XM_025194598.1"/>
</dbReference>
<proteinExistence type="predicted"/>